<dbReference type="AlphaFoldDB" id="A0A7S2KE98"/>
<keyword evidence="1" id="KW-1133">Transmembrane helix</keyword>
<evidence type="ECO:0000256" key="1">
    <source>
        <dbReference type="SAM" id="Phobius"/>
    </source>
</evidence>
<name>A0A7S2KE98_9STRA</name>
<accession>A0A7S2KE98</accession>
<keyword evidence="1" id="KW-0812">Transmembrane</keyword>
<proteinExistence type="predicted"/>
<gene>
    <name evidence="2" type="ORF">LDAN0321_LOCUS8081</name>
</gene>
<keyword evidence="1" id="KW-0472">Membrane</keyword>
<organism evidence="2">
    <name type="scientific">Leptocylindrus danicus</name>
    <dbReference type="NCBI Taxonomy" id="163516"/>
    <lineage>
        <taxon>Eukaryota</taxon>
        <taxon>Sar</taxon>
        <taxon>Stramenopiles</taxon>
        <taxon>Ochrophyta</taxon>
        <taxon>Bacillariophyta</taxon>
        <taxon>Coscinodiscophyceae</taxon>
        <taxon>Chaetocerotophycidae</taxon>
        <taxon>Leptocylindrales</taxon>
        <taxon>Leptocylindraceae</taxon>
        <taxon>Leptocylindrus</taxon>
    </lineage>
</organism>
<sequence>MHSSKTLLHGDMCDLDEFMPFDENTTCPEVGSYSLILEDFKIPAKSDEMEESWFNLGFKASVMIDFMDYDFRNVSLGCVTAEIGTDVGTASQSSNNLDFTDEEIVMMAAIFLGTFFMCGVTIIYCSGRTRRREQEELKRARLMGEVVDWGVAIE</sequence>
<dbReference type="EMBL" id="HBGY01012671">
    <property type="protein sequence ID" value="CAD9573161.1"/>
    <property type="molecule type" value="Transcribed_RNA"/>
</dbReference>
<protein>
    <submittedName>
        <fullName evidence="2">Uncharacterized protein</fullName>
    </submittedName>
</protein>
<feature type="transmembrane region" description="Helical" evidence="1">
    <location>
        <begin position="104"/>
        <end position="125"/>
    </location>
</feature>
<reference evidence="2" key="1">
    <citation type="submission" date="2021-01" db="EMBL/GenBank/DDBJ databases">
        <authorList>
            <person name="Corre E."/>
            <person name="Pelletier E."/>
            <person name="Niang G."/>
            <person name="Scheremetjew M."/>
            <person name="Finn R."/>
            <person name="Kale V."/>
            <person name="Holt S."/>
            <person name="Cochrane G."/>
            <person name="Meng A."/>
            <person name="Brown T."/>
            <person name="Cohen L."/>
        </authorList>
    </citation>
    <scope>NUCLEOTIDE SEQUENCE</scope>
    <source>
        <strain evidence="2">B650</strain>
    </source>
</reference>
<evidence type="ECO:0000313" key="2">
    <source>
        <dbReference type="EMBL" id="CAD9573161.1"/>
    </source>
</evidence>